<proteinExistence type="predicted"/>
<keyword evidence="3" id="KW-1185">Reference proteome</keyword>
<dbReference type="Pfam" id="PF06159">
    <property type="entry name" value="TRAPPC13_N"/>
    <property type="match status" value="1"/>
</dbReference>
<name>A0A1R2B732_9CILI</name>
<accession>A0A1R2B732</accession>
<dbReference type="AlphaFoldDB" id="A0A1R2B732"/>
<reference evidence="2 3" key="1">
    <citation type="submission" date="2016-11" db="EMBL/GenBank/DDBJ databases">
        <title>The macronuclear genome of Stentor coeruleus: a giant cell with tiny introns.</title>
        <authorList>
            <person name="Slabodnick M."/>
            <person name="Ruby J.G."/>
            <person name="Reiff S.B."/>
            <person name="Swart E.C."/>
            <person name="Gosai S."/>
            <person name="Prabakaran S."/>
            <person name="Witkowska E."/>
            <person name="Larue G.E."/>
            <person name="Fisher S."/>
            <person name="Freeman R.M."/>
            <person name="Gunawardena J."/>
            <person name="Chu W."/>
            <person name="Stover N.A."/>
            <person name="Gregory B.D."/>
            <person name="Nowacki M."/>
            <person name="Derisi J."/>
            <person name="Roy S.W."/>
            <person name="Marshall W.F."/>
            <person name="Sood P."/>
        </authorList>
    </citation>
    <scope>NUCLEOTIDE SEQUENCE [LARGE SCALE GENOMIC DNA]</scope>
    <source>
        <strain evidence="2">WM001</strain>
    </source>
</reference>
<dbReference type="Proteomes" id="UP000187209">
    <property type="component" value="Unassembled WGS sequence"/>
</dbReference>
<dbReference type="GO" id="GO:1990072">
    <property type="term" value="C:TRAPPIII protein complex"/>
    <property type="evidence" value="ECO:0007669"/>
    <property type="project" value="TreeGrafter"/>
</dbReference>
<dbReference type="InterPro" id="IPR010378">
    <property type="entry name" value="TRAPPC13"/>
</dbReference>
<evidence type="ECO:0000313" key="2">
    <source>
        <dbReference type="EMBL" id="OMJ72572.1"/>
    </source>
</evidence>
<feature type="domain" description="Trafficking protein particle complex subunit 13 N-terminal" evidence="1">
    <location>
        <begin position="55"/>
        <end position="157"/>
    </location>
</feature>
<evidence type="ECO:0000313" key="3">
    <source>
        <dbReference type="Proteomes" id="UP000187209"/>
    </source>
</evidence>
<comment type="caution">
    <text evidence="2">The sequence shown here is derived from an EMBL/GenBank/DDBJ whole genome shotgun (WGS) entry which is preliminary data.</text>
</comment>
<gene>
    <name evidence="2" type="ORF">SteCoe_28959</name>
</gene>
<dbReference type="OrthoDB" id="10250284at2759"/>
<dbReference type="PANTHER" id="PTHR13134:SF3">
    <property type="entry name" value="TRAFFICKING PROTEIN PARTICLE COMPLEX SUBUNIT 13"/>
    <property type="match status" value="1"/>
</dbReference>
<dbReference type="PANTHER" id="PTHR13134">
    <property type="entry name" value="TRAFFICKING PROTEIN PARTICLE COMPLEX SUBUNIT 13"/>
    <property type="match status" value="1"/>
</dbReference>
<sequence length="378" mass="42746">MSKKDSNILELKLERVIKKRHTSDFNKDLKPIPNHPTSVSQLWSLPPDLVTPDYNISASFGKMYVGESFTSCLKISNISQAVLERVQIACTLKYTNAKSLPLLFQAEIPRLFPDMSNRFAFTLNVDAPDIYYLNLQAHFSIKEITEPVTVAKLFKFEAKKPLEFSSKVTKADEGFIVQTRVINQSIYTATIDTVEFISSGSYKVIPYTVLNELSVFYSSEVRSFLYHLIEITPMPSNNELGRLLITWHNNTGDIGTVPSNAISHSHKYDKTLKITIENKPKYFLLEEPTSINLKFTNLTANFTMEDVKIDMNDSAMNNFVITPLAPTNFARIKPQETQNLLCAVLPKVPGIHKLEGIKIYAGKKMLDFEASMICIKPS</sequence>
<organism evidence="2 3">
    <name type="scientific">Stentor coeruleus</name>
    <dbReference type="NCBI Taxonomy" id="5963"/>
    <lineage>
        <taxon>Eukaryota</taxon>
        <taxon>Sar</taxon>
        <taxon>Alveolata</taxon>
        <taxon>Ciliophora</taxon>
        <taxon>Postciliodesmatophora</taxon>
        <taxon>Heterotrichea</taxon>
        <taxon>Heterotrichida</taxon>
        <taxon>Stentoridae</taxon>
        <taxon>Stentor</taxon>
    </lineage>
</organism>
<dbReference type="EMBL" id="MPUH01000890">
    <property type="protein sequence ID" value="OMJ72572.1"/>
    <property type="molecule type" value="Genomic_DNA"/>
</dbReference>
<dbReference type="InterPro" id="IPR055427">
    <property type="entry name" value="TRAPPC13_N"/>
</dbReference>
<evidence type="ECO:0000259" key="1">
    <source>
        <dbReference type="Pfam" id="PF06159"/>
    </source>
</evidence>
<protein>
    <recommendedName>
        <fullName evidence="1">Trafficking protein particle complex subunit 13 N-terminal domain-containing protein</fullName>
    </recommendedName>
</protein>